<proteinExistence type="inferred from homology"/>
<gene>
    <name evidence="2" type="ORF">Tasa_013_016</name>
</gene>
<dbReference type="InterPro" id="IPR002347">
    <property type="entry name" value="SDR_fam"/>
</dbReference>
<dbReference type="Proteomes" id="UP000032679">
    <property type="component" value="Unassembled WGS sequence"/>
</dbReference>
<dbReference type="PANTHER" id="PTHR42879:SF6">
    <property type="entry name" value="NADPH-DEPENDENT REDUCTASE BACG"/>
    <property type="match status" value="1"/>
</dbReference>
<dbReference type="EMBL" id="BALE01000013">
    <property type="protein sequence ID" value="GAN53977.1"/>
    <property type="molecule type" value="Genomic_DNA"/>
</dbReference>
<dbReference type="PANTHER" id="PTHR42879">
    <property type="entry name" value="3-OXOACYL-(ACYL-CARRIER-PROTEIN) REDUCTASE"/>
    <property type="match status" value="1"/>
</dbReference>
<evidence type="ECO:0000313" key="3">
    <source>
        <dbReference type="Proteomes" id="UP000032679"/>
    </source>
</evidence>
<comment type="caution">
    <text evidence="2">The sequence shown here is derived from an EMBL/GenBank/DDBJ whole genome shotgun (WGS) entry which is preliminary data.</text>
</comment>
<dbReference type="SUPFAM" id="SSF51735">
    <property type="entry name" value="NAD(P)-binding Rossmann-fold domains"/>
    <property type="match status" value="1"/>
</dbReference>
<dbReference type="AlphaFoldDB" id="A0A0D6MK17"/>
<keyword evidence="3" id="KW-1185">Reference proteome</keyword>
<dbReference type="STRING" id="1231623.Tasa_013_016"/>
<dbReference type="InterPro" id="IPR036291">
    <property type="entry name" value="NAD(P)-bd_dom_sf"/>
</dbReference>
<dbReference type="OrthoDB" id="9793325at2"/>
<dbReference type="Pfam" id="PF13561">
    <property type="entry name" value="adh_short_C2"/>
    <property type="match status" value="1"/>
</dbReference>
<sequence length="257" mass="26825">MDLELNGRRAFVMGASRGLGKACAMSLAREGASVVLTGRNADALAESCETIRAEGGIASYQVVDFEDAGGLSAAVASVGDVDVVVTNCGGPPPGKMAEVSDEALVRYFDLIVRVPVRVTSTFLPGMRTRNFGRIINIVSSGVIQPIGNLGLSNMLRPSIVGWAKTLASEVASDGVTVNSVVPGRIHTQRVDELDAAAARRQSRTAAEVAQASRDSIPMKRYGRPEEFADAVAFLASARASYITGSLIRVDGGSIAAI</sequence>
<evidence type="ECO:0000313" key="2">
    <source>
        <dbReference type="EMBL" id="GAN53977.1"/>
    </source>
</evidence>
<protein>
    <submittedName>
        <fullName evidence="2">Short-chain dehydrogenase/reductase SDR</fullName>
    </submittedName>
</protein>
<evidence type="ECO:0000256" key="1">
    <source>
        <dbReference type="ARBA" id="ARBA00006484"/>
    </source>
</evidence>
<name>A0A0D6MK17_9PROT</name>
<comment type="similarity">
    <text evidence="1">Belongs to the short-chain dehydrogenases/reductases (SDR) family.</text>
</comment>
<dbReference type="Gene3D" id="3.40.50.720">
    <property type="entry name" value="NAD(P)-binding Rossmann-like Domain"/>
    <property type="match status" value="1"/>
</dbReference>
<reference evidence="2 3" key="1">
    <citation type="submission" date="2012-10" db="EMBL/GenBank/DDBJ databases">
        <title>Genome sequencing of Tanticharoenia sakaeratensis NBRC 103193.</title>
        <authorList>
            <person name="Azuma Y."/>
            <person name="Hadano H."/>
            <person name="Hirakawa H."/>
            <person name="Matsushita K."/>
        </authorList>
    </citation>
    <scope>NUCLEOTIDE SEQUENCE [LARGE SCALE GENOMIC DNA]</scope>
    <source>
        <strain evidence="2 3">NBRC 103193</strain>
    </source>
</reference>
<dbReference type="PRINTS" id="PR00081">
    <property type="entry name" value="GDHRDH"/>
</dbReference>
<organism evidence="2 3">
    <name type="scientific">Tanticharoenia sakaeratensis NBRC 103193</name>
    <dbReference type="NCBI Taxonomy" id="1231623"/>
    <lineage>
        <taxon>Bacteria</taxon>
        <taxon>Pseudomonadati</taxon>
        <taxon>Pseudomonadota</taxon>
        <taxon>Alphaproteobacteria</taxon>
        <taxon>Acetobacterales</taxon>
        <taxon>Acetobacteraceae</taxon>
        <taxon>Tanticharoenia</taxon>
    </lineage>
</organism>
<dbReference type="InterPro" id="IPR050259">
    <property type="entry name" value="SDR"/>
</dbReference>
<accession>A0A0D6MK17</accession>